<evidence type="ECO:0000256" key="5">
    <source>
        <dbReference type="RuleBase" id="RU003495"/>
    </source>
</evidence>
<feature type="compositionally biased region" description="Pro residues" evidence="6">
    <location>
        <begin position="159"/>
        <end position="175"/>
    </location>
</feature>
<dbReference type="InterPro" id="IPR034718">
    <property type="entry name" value="RlpA"/>
</dbReference>
<feature type="chain" id="PRO_5044946534" description="Probable endolytic peptidoglycan transglycosylase RlpA" evidence="4">
    <location>
        <begin position="24"/>
        <end position="271"/>
    </location>
</feature>
<dbReference type="Gene3D" id="3.30.70.1070">
    <property type="entry name" value="Sporulation related repeat"/>
    <property type="match status" value="1"/>
</dbReference>
<dbReference type="InterPro" id="IPR036680">
    <property type="entry name" value="SPOR-like_sf"/>
</dbReference>
<reference evidence="8" key="1">
    <citation type="submission" date="2021-12" db="EMBL/GenBank/DDBJ databases">
        <authorList>
            <person name="Rodrigo-Torres L."/>
            <person name="Arahal R. D."/>
            <person name="Lucena T."/>
        </authorList>
    </citation>
    <scope>NUCLEOTIDE SEQUENCE</scope>
    <source>
        <strain evidence="8">CECT 8419</strain>
    </source>
</reference>
<dbReference type="PROSITE" id="PS51724">
    <property type="entry name" value="SPOR"/>
    <property type="match status" value="1"/>
</dbReference>
<dbReference type="EC" id="4.2.2.-" evidence="4"/>
<dbReference type="CDD" id="cd22268">
    <property type="entry name" value="DPBB_RlpA-like"/>
    <property type="match status" value="1"/>
</dbReference>
<dbReference type="GO" id="GO:0016829">
    <property type="term" value="F:lyase activity"/>
    <property type="evidence" value="ECO:0007669"/>
    <property type="project" value="UniProtKB-KW"/>
</dbReference>
<proteinExistence type="inferred from homology"/>
<gene>
    <name evidence="8" type="primary">rlpA_3</name>
    <name evidence="4" type="synonym">rlpA</name>
    <name evidence="8" type="ORF">LEM8419_01900</name>
</gene>
<evidence type="ECO:0000256" key="6">
    <source>
        <dbReference type="SAM" id="MobiDB-lite"/>
    </source>
</evidence>
<sequence precursor="true">MLSSLHRLTVLAVLLLLTLPALAQRTEGQASYYADRFHTLPTSTGETYDKAALTAASKEYPYNSVLEVTNVVSGAKVNVRVNDCGPHHPDRIIDLSKAAARKIGLLRSGVAQVRLRVVSLGTDGPACERAAWASAQREQNAADVGSEIVTDQQPQVAVPVPPKPAPPTTTAPATPPVVKVDRVSKAPQRPRKISSDAMLFGVQVGAFGKQANAERLAATLVELGFGDVWTAQVGKIFRVFTGKYYFQDEAETLKAQVRQAGYRDASVRRVQ</sequence>
<evidence type="ECO:0000313" key="9">
    <source>
        <dbReference type="Proteomes" id="UP000837803"/>
    </source>
</evidence>
<feature type="domain" description="SPOR" evidence="7">
    <location>
        <begin position="194"/>
        <end position="270"/>
    </location>
</feature>
<dbReference type="Gene3D" id="2.40.40.10">
    <property type="entry name" value="RlpA-like domain"/>
    <property type="match status" value="1"/>
</dbReference>
<keyword evidence="1 4" id="KW-0732">Signal</keyword>
<dbReference type="Pfam" id="PF03330">
    <property type="entry name" value="DPBB_1"/>
    <property type="match status" value="1"/>
</dbReference>
<protein>
    <recommendedName>
        <fullName evidence="4">Probable endolytic peptidoglycan transglycosylase RlpA</fullName>
        <ecNumber evidence="4">4.2.2.-</ecNumber>
    </recommendedName>
</protein>
<dbReference type="SUPFAM" id="SSF50685">
    <property type="entry name" value="Barwin-like endoglucanases"/>
    <property type="match status" value="1"/>
</dbReference>
<dbReference type="InterPro" id="IPR009009">
    <property type="entry name" value="RlpA-like_DPBB"/>
</dbReference>
<dbReference type="NCBIfam" id="TIGR00413">
    <property type="entry name" value="rlpA"/>
    <property type="match status" value="1"/>
</dbReference>
<evidence type="ECO:0000256" key="1">
    <source>
        <dbReference type="ARBA" id="ARBA00022729"/>
    </source>
</evidence>
<dbReference type="PANTHER" id="PTHR34183">
    <property type="entry name" value="ENDOLYTIC PEPTIDOGLYCAN TRANSGLYCOSYLASE RLPA"/>
    <property type="match status" value="1"/>
</dbReference>
<organism evidence="8 9">
    <name type="scientific">Neolewinella maritima</name>
    <dbReference type="NCBI Taxonomy" id="1383882"/>
    <lineage>
        <taxon>Bacteria</taxon>
        <taxon>Pseudomonadati</taxon>
        <taxon>Bacteroidota</taxon>
        <taxon>Saprospiria</taxon>
        <taxon>Saprospirales</taxon>
        <taxon>Lewinellaceae</taxon>
        <taxon>Neolewinella</taxon>
    </lineage>
</organism>
<dbReference type="RefSeq" id="WP_238750815.1">
    <property type="nucleotide sequence ID" value="NZ_CAKLPZ010000002.1"/>
</dbReference>
<comment type="similarity">
    <text evidence="4 5">Belongs to the RlpA family.</text>
</comment>
<keyword evidence="3 4" id="KW-0961">Cell wall biogenesis/degradation</keyword>
<dbReference type="EMBL" id="CAKLPZ010000002">
    <property type="protein sequence ID" value="CAH1000819.1"/>
    <property type="molecule type" value="Genomic_DNA"/>
</dbReference>
<keyword evidence="9" id="KW-1185">Reference proteome</keyword>
<evidence type="ECO:0000313" key="8">
    <source>
        <dbReference type="EMBL" id="CAH1000819.1"/>
    </source>
</evidence>
<dbReference type="PANTHER" id="PTHR34183:SF8">
    <property type="entry name" value="ENDOLYTIC PEPTIDOGLYCAN TRANSGLYCOSYLASE RLPA-RELATED"/>
    <property type="match status" value="1"/>
</dbReference>
<accession>A0ABN8F965</accession>
<evidence type="ECO:0000256" key="2">
    <source>
        <dbReference type="ARBA" id="ARBA00023239"/>
    </source>
</evidence>
<dbReference type="InterPro" id="IPR007730">
    <property type="entry name" value="SPOR-like_dom"/>
</dbReference>
<evidence type="ECO:0000256" key="3">
    <source>
        <dbReference type="ARBA" id="ARBA00023316"/>
    </source>
</evidence>
<keyword evidence="2 4" id="KW-0456">Lyase</keyword>
<evidence type="ECO:0000256" key="4">
    <source>
        <dbReference type="HAMAP-Rule" id="MF_02071"/>
    </source>
</evidence>
<evidence type="ECO:0000259" key="7">
    <source>
        <dbReference type="PROSITE" id="PS51724"/>
    </source>
</evidence>
<comment type="function">
    <text evidence="4">Lytic transglycosylase with a strong preference for naked glycan strands that lack stem peptides.</text>
</comment>
<name>A0ABN8F965_9BACT</name>
<dbReference type="InterPro" id="IPR036908">
    <property type="entry name" value="RlpA-like_sf"/>
</dbReference>
<feature type="signal peptide" evidence="4">
    <location>
        <begin position="1"/>
        <end position="23"/>
    </location>
</feature>
<feature type="region of interest" description="Disordered" evidence="6">
    <location>
        <begin position="156"/>
        <end position="175"/>
    </location>
</feature>
<dbReference type="Proteomes" id="UP000837803">
    <property type="component" value="Unassembled WGS sequence"/>
</dbReference>
<dbReference type="Pfam" id="PF05036">
    <property type="entry name" value="SPOR"/>
    <property type="match status" value="1"/>
</dbReference>
<dbReference type="SUPFAM" id="SSF110997">
    <property type="entry name" value="Sporulation related repeat"/>
    <property type="match status" value="1"/>
</dbReference>
<dbReference type="InterPro" id="IPR012997">
    <property type="entry name" value="RplA"/>
</dbReference>
<comment type="caution">
    <text evidence="8">The sequence shown here is derived from an EMBL/GenBank/DDBJ whole genome shotgun (WGS) entry which is preliminary data.</text>
</comment>
<dbReference type="HAMAP" id="MF_02071">
    <property type="entry name" value="RlpA"/>
    <property type="match status" value="1"/>
</dbReference>